<dbReference type="InterPro" id="IPR051438">
    <property type="entry name" value="RNF_E3_ubiq-protein_ligase"/>
</dbReference>
<dbReference type="GO" id="GO:0008270">
    <property type="term" value="F:zinc ion binding"/>
    <property type="evidence" value="ECO:0007669"/>
    <property type="project" value="UniProtKB-KW"/>
</dbReference>
<organism evidence="7 8">
    <name type="scientific">Cryptosporidium ubiquitum</name>
    <dbReference type="NCBI Taxonomy" id="857276"/>
    <lineage>
        <taxon>Eukaryota</taxon>
        <taxon>Sar</taxon>
        <taxon>Alveolata</taxon>
        <taxon>Apicomplexa</taxon>
        <taxon>Conoidasida</taxon>
        <taxon>Coccidia</taxon>
        <taxon>Eucoccidiorida</taxon>
        <taxon>Eimeriorina</taxon>
        <taxon>Cryptosporidiidae</taxon>
        <taxon>Cryptosporidium</taxon>
    </lineage>
</organism>
<dbReference type="SUPFAM" id="SSF57850">
    <property type="entry name" value="RING/U-box"/>
    <property type="match status" value="1"/>
</dbReference>
<gene>
    <name evidence="7" type="ORF">cubi_02683</name>
</gene>
<dbReference type="VEuPathDB" id="CryptoDB:cubi_02683"/>
<dbReference type="SMART" id="SM00184">
    <property type="entry name" value="RING"/>
    <property type="match status" value="1"/>
</dbReference>
<dbReference type="InterPro" id="IPR013083">
    <property type="entry name" value="Znf_RING/FYVE/PHD"/>
</dbReference>
<dbReference type="PROSITE" id="PS00518">
    <property type="entry name" value="ZF_RING_1"/>
    <property type="match status" value="1"/>
</dbReference>
<evidence type="ECO:0000256" key="2">
    <source>
        <dbReference type="ARBA" id="ARBA00022771"/>
    </source>
</evidence>
<keyword evidence="3" id="KW-0862">Zinc</keyword>
<feature type="region of interest" description="Disordered" evidence="5">
    <location>
        <begin position="146"/>
        <end position="169"/>
    </location>
</feature>
<evidence type="ECO:0000256" key="3">
    <source>
        <dbReference type="ARBA" id="ARBA00022833"/>
    </source>
</evidence>
<dbReference type="RefSeq" id="XP_028875101.1">
    <property type="nucleotide sequence ID" value="XM_029019694.1"/>
</dbReference>
<evidence type="ECO:0000256" key="1">
    <source>
        <dbReference type="ARBA" id="ARBA00022723"/>
    </source>
</evidence>
<dbReference type="Gene3D" id="3.30.40.10">
    <property type="entry name" value="Zinc/RING finger domain, C3HC4 (zinc finger)"/>
    <property type="match status" value="1"/>
</dbReference>
<evidence type="ECO:0000313" key="7">
    <source>
        <dbReference type="EMBL" id="OII73881.1"/>
    </source>
</evidence>
<dbReference type="InterPro" id="IPR018957">
    <property type="entry name" value="Znf_C3HC4_RING-type"/>
</dbReference>
<proteinExistence type="predicted"/>
<dbReference type="Pfam" id="PF00097">
    <property type="entry name" value="zf-C3HC4"/>
    <property type="match status" value="1"/>
</dbReference>
<evidence type="ECO:0000259" key="6">
    <source>
        <dbReference type="PROSITE" id="PS50089"/>
    </source>
</evidence>
<dbReference type="GO" id="GO:0006511">
    <property type="term" value="P:ubiquitin-dependent protein catabolic process"/>
    <property type="evidence" value="ECO:0007669"/>
    <property type="project" value="TreeGrafter"/>
</dbReference>
<protein>
    <submittedName>
        <fullName evidence="7">Strin protein</fullName>
    </submittedName>
</protein>
<dbReference type="GO" id="GO:0061630">
    <property type="term" value="F:ubiquitin protein ligase activity"/>
    <property type="evidence" value="ECO:0007669"/>
    <property type="project" value="TreeGrafter"/>
</dbReference>
<name>A0A1J4MI15_9CRYT</name>
<feature type="compositionally biased region" description="Low complexity" evidence="5">
    <location>
        <begin position="155"/>
        <end position="169"/>
    </location>
</feature>
<dbReference type="PANTHER" id="PTHR46016">
    <property type="entry name" value="ZINC FINGER, RING/FYVE/PHD-TYPE"/>
    <property type="match status" value="1"/>
</dbReference>
<keyword evidence="2 4" id="KW-0863">Zinc-finger</keyword>
<dbReference type="OrthoDB" id="6105938at2759"/>
<sequence length="333" mass="37209">MFEWTNIFSSFSRPSDQTPDADRNDVSKDFIEIPEQFMCPICLGAFVDPCTLSCSHSFCISCVKGSHECPICRSPLREELWLSKSDQLMDQSILRSMNETQIRCHCGAEISISEANSHASKCSYCREDDVPTTENKLIASLNKQGFSNNHQQDQSGTNTSNTRSTSNSSGPTFVCPLCLMNSKIPNSSCLKYNVESLISHCETMHKDEYSESQQANDHMTTMCPICVHIGDENAEVECKNFLQHLKSKHLLISTFLAAARASLSAGSPETRFQLLEDILFQYALSRSRYESCIHPGSNNSQSFGSSVIEIIGLDDEQDNSEIFQDDNDIQEIS</sequence>
<feature type="domain" description="RING-type" evidence="6">
    <location>
        <begin position="39"/>
        <end position="73"/>
    </location>
</feature>
<dbReference type="PANTHER" id="PTHR46016:SF1">
    <property type="entry name" value="RING-TYPE DOMAIN-CONTAINING PROTEIN"/>
    <property type="match status" value="1"/>
</dbReference>
<dbReference type="GO" id="GO:0000209">
    <property type="term" value="P:protein polyubiquitination"/>
    <property type="evidence" value="ECO:0007669"/>
    <property type="project" value="TreeGrafter"/>
</dbReference>
<dbReference type="EMBL" id="LRBP01000013">
    <property type="protein sequence ID" value="OII73881.1"/>
    <property type="molecule type" value="Genomic_DNA"/>
</dbReference>
<evidence type="ECO:0000313" key="8">
    <source>
        <dbReference type="Proteomes" id="UP000186176"/>
    </source>
</evidence>
<dbReference type="PROSITE" id="PS50089">
    <property type="entry name" value="ZF_RING_2"/>
    <property type="match status" value="1"/>
</dbReference>
<dbReference type="InterPro" id="IPR017907">
    <property type="entry name" value="Znf_RING_CS"/>
</dbReference>
<dbReference type="InterPro" id="IPR001841">
    <property type="entry name" value="Znf_RING"/>
</dbReference>
<keyword evidence="8" id="KW-1185">Reference proteome</keyword>
<dbReference type="GeneID" id="39979473"/>
<evidence type="ECO:0000256" key="4">
    <source>
        <dbReference type="PROSITE-ProRule" id="PRU00175"/>
    </source>
</evidence>
<evidence type="ECO:0000256" key="5">
    <source>
        <dbReference type="SAM" id="MobiDB-lite"/>
    </source>
</evidence>
<dbReference type="AlphaFoldDB" id="A0A1J4MI15"/>
<comment type="caution">
    <text evidence="7">The sequence shown here is derived from an EMBL/GenBank/DDBJ whole genome shotgun (WGS) entry which is preliminary data.</text>
</comment>
<keyword evidence="1" id="KW-0479">Metal-binding</keyword>
<accession>A0A1J4MI15</accession>
<dbReference type="Proteomes" id="UP000186176">
    <property type="component" value="Unassembled WGS sequence"/>
</dbReference>
<reference evidence="7 8" key="1">
    <citation type="submission" date="2016-10" db="EMBL/GenBank/DDBJ databases">
        <title>Reductive evolution of mitochondrial metabolism and differential evolution of invasion-related proteins in Cryptosporidium.</title>
        <authorList>
            <person name="Liu S."/>
            <person name="Roellig D.M."/>
            <person name="Guo Y."/>
            <person name="Li N."/>
            <person name="Frace M.A."/>
            <person name="Tang K."/>
            <person name="Zhang L."/>
            <person name="Feng Y."/>
            <person name="Xiao L."/>
        </authorList>
    </citation>
    <scope>NUCLEOTIDE SEQUENCE [LARGE SCALE GENOMIC DNA]</scope>
    <source>
        <strain evidence="7">39726</strain>
    </source>
</reference>